<dbReference type="EMBL" id="WAEL01000015">
    <property type="protein sequence ID" value="NID13791.1"/>
    <property type="molecule type" value="Genomic_DNA"/>
</dbReference>
<keyword evidence="1" id="KW-0732">Signal</keyword>
<keyword evidence="3" id="KW-1185">Reference proteome</keyword>
<feature type="chain" id="PRO_5045696418" description="Right-handed parallel beta-helix repeat-containing protein" evidence="1">
    <location>
        <begin position="20"/>
        <end position="705"/>
    </location>
</feature>
<reference evidence="3" key="1">
    <citation type="submission" date="2019-09" db="EMBL/GenBank/DDBJ databases">
        <authorList>
            <person name="Jung D.-H."/>
        </authorList>
    </citation>
    <scope>NUCLEOTIDE SEQUENCE [LARGE SCALE GENOMIC DNA]</scope>
    <source>
        <strain evidence="3">JA-25</strain>
    </source>
</reference>
<evidence type="ECO:0008006" key="4">
    <source>
        <dbReference type="Google" id="ProtNLM"/>
    </source>
</evidence>
<comment type="caution">
    <text evidence="2">The sequence shown here is derived from an EMBL/GenBank/DDBJ whole genome shotgun (WGS) entry which is preliminary data.</text>
</comment>
<reference evidence="3" key="2">
    <citation type="submission" date="2023-07" db="EMBL/GenBank/DDBJ databases">
        <authorList>
            <person name="Jung D.-H."/>
        </authorList>
    </citation>
    <scope>NUCLEOTIDE SEQUENCE [LARGE SCALE GENOMIC DNA]</scope>
    <source>
        <strain evidence="3">JA-25</strain>
    </source>
</reference>
<gene>
    <name evidence="2" type="ORF">F7231_26720</name>
</gene>
<sequence length="705" mass="75974">MRRTCLLFCLLLATTLAQAQMTYRKNGTVIEYSYKKGPWTPLTSTPGSVTTTPTAFTNLTGIPAYLTSTALNAKLETSLYTVNRLNDRAEVEAVRVTANAALPASTYTTNRAADLGAIGAAQTTADQALPTTTYNTNRATDLAAIGAAQTTANAAVPTTTYNANRTADQTAARNPANLLLTPLLRLVTDSQITRWDNYSLINNWTATSIRGLFNGNGLIQYDNSMGNFYSNATEFNLMLVNYLKSRDGYATGKVLSTDGTNLLWVTPTSTTVTSGSSTSATGGTPATSHYFADSTVNRVNYALMVDVPLSTTAQIQSFLTTAQINKRGIIAPASYTLASNVFTQTGAWDNVALTAPSGATFVATAGATSLFFTNTHTVKRAAITGITFTTTWTGAGNAAVFTNELVTFQGLEFARCKWIGANAGNWNAFNITQYSTSSNSGATSSDFYMHDCEFINIPRMPVEILSQGYDAVRLTNVTLTNNRFTNSAANTGEVSRMATSFSGLITGIYHAKNYSKDAKTIAYEFVNVKYSLAESNTAVGSIENAVGYSVTDDGRNTTEQIYFKGGHISVLGRPMQFYGTKDIHVDGGYYYGRRSVDVKSRQSSFENLTVLVQSTTVEQGWQFDNTSVGNTLKNSTISSFGALAAGLNPYYESVIFRSGTSDNVLTNLILRRGKKDNVPSYYTNGQPVSQGMNNTWSSITVESEL</sequence>
<evidence type="ECO:0000313" key="2">
    <source>
        <dbReference type="EMBL" id="NID13791.1"/>
    </source>
</evidence>
<protein>
    <recommendedName>
        <fullName evidence="4">Right-handed parallel beta-helix repeat-containing protein</fullName>
    </recommendedName>
</protein>
<accession>A0ABX0QR63</accession>
<dbReference type="RefSeq" id="WP_166694304.1">
    <property type="nucleotide sequence ID" value="NZ_WAEL01000015.1"/>
</dbReference>
<evidence type="ECO:0000256" key="1">
    <source>
        <dbReference type="SAM" id="SignalP"/>
    </source>
</evidence>
<proteinExistence type="predicted"/>
<evidence type="ECO:0000313" key="3">
    <source>
        <dbReference type="Proteomes" id="UP000606008"/>
    </source>
</evidence>
<feature type="signal peptide" evidence="1">
    <location>
        <begin position="1"/>
        <end position="19"/>
    </location>
</feature>
<organism evidence="2 3">
    <name type="scientific">Fibrivirga algicola</name>
    <dbReference type="NCBI Taxonomy" id="2950420"/>
    <lineage>
        <taxon>Bacteria</taxon>
        <taxon>Pseudomonadati</taxon>
        <taxon>Bacteroidota</taxon>
        <taxon>Cytophagia</taxon>
        <taxon>Cytophagales</taxon>
        <taxon>Spirosomataceae</taxon>
        <taxon>Fibrivirga</taxon>
    </lineage>
</organism>
<name>A0ABX0QR63_9BACT</name>
<dbReference type="Proteomes" id="UP000606008">
    <property type="component" value="Unassembled WGS sequence"/>
</dbReference>